<sequence>MSNRSIYHSGGGGGGGQQQHQHHLPTPTMLSSSVLGVLSSTLMMVPDSGGNSGYHGSSNSMMNNNNNHLSSSTNSLSSSSFTPSSFSGGVGGMTVSNSSGGISSMMSSHSQPQVGAFTQNYELYSLNRLFCINNTGVGGSGNSNNSNASGGGNNNNQLLHRRNNSNTFISAKEKSLSDHFHGSGASYYSSGSGGSNTPGSQLNGSDGYNTSQGVTIQLTAQGGYEDHLFFAMYCSNDYLIVRFVGQSKVPQYKYIQWSREHAKRIVSMSFDPNAHWLLCLQHDTSIVRIPIYFMVCKKMNQLEENNQSNNTPQPVEEKSIFSSIALKFNKNAQLQQQQQQQDKKPSQNIVNIPPLSNKSLVGSYCLWWRTSNGEDFGIIATTSGIVFFINLSTKEIQKKLKYEYPIIKLELITGTYESFLIVTTKSMVHHQVIIEQMVSDRRYETIVAHSINGNVNGGSGGYGSGSGNSNSAGGKGQDLSPFQTTTLFTSDRAMTERSLEKQKNENGNIMASFIKSNSKLEIYDPLYLNKFPLFVYQLPQSTTHFYFTKNLTFVSELADQHYDNSRVNVSIISNLVSGTASNSKFVKNQSMIQTFQLALGESVLAITSSLEANNSSSNGDSIYMPSCYLWTNFSVYEFRPKKSPEEIFFELVSKNLEKIDGEALGKTFRMDLLSLYETAADLSFDQGRYGRALDLYYLSGVKTNKLVLKFLEIGRMDIIMTHLKAILHQPDAFNDQEKKRMTNTLFQCYLQKLLMSKEEFKSSDAEFSYFLTNNWDYDRDAALHLLLQHGLLDYYFSVAHSGKMIGKALAMLLESNILHLDAERISFLQSSYPLELKSHQNGMIFDCLSPDIQVKLILEDNQNIPRYVKRLYHLLPMLSEKSLIEIATAFDPITFEPFNLTPSMTNKNNNNNNNNSNNNRDNNNMINSYSHHDSLNFESTTMLPGRSSENIPVRNEEYFELYITAILTLIHLRKSHHHYQSDEGNDRFLLKENEGEGNDGEDKEDEEEELPVVTVDPDLLLNPMPPLVKNEKKAVSVACGWEHIAVISSDGELFTWGNNSQGQLGHGLNVGKYQSTPRRVETFKSSPIIMISCGGEHSVAVDQSFQIYSWGSSRYGQLGHGVLTPQNLPKKIEDFTGGQKVLAIATGYAHTMVLKKSGDLFTFGWNDSGQLGLGNFKNRAVPMRIETSEIVGIHGERITAIAAGHSHSIMCLDNGDIYSWGANSKGQLGHGNIEKSLRPKQIDELKGKPIIKISCGHFHTVAISELNSVYCWGQGEHMCLGNGSNKNELSPKMIEFFINKKIEKVVCGLYHTATVTAAENGSDRGNVYICGGGEHGKLGTGGDLKTPFFDKPHPAVIPSLNSMNIVGFSSGSEFSAIITNNGALYTWGYGNFGQIGNGKTEDMWLPTKISLNDQRFMLFNQNSKGFAKARYSQEGLEDVLKSYSNSYRSFAIINKAIQFENWDVAATIYDVLEDYKSTLECRLIGLKKRNLDKEKETHILIQLLHNYIIKGSIFGIDSPPMISTITSMSPIQMSPPLFSTTPNLNSFQEIFPPINGSGGISASTGSLHHHTDQIASDGKKPTSAEKSKELLLLLILNYWREKDLPIQVIEDYILENIDSFSLPLSNIMQMNSNLEYPLILEFSTSLYLIIVKYYLHFMKNLSEREKDYQRASEKVLLTNIKENLEKDISSRTKIQIHSLVPDNTDSYSLNGGGYNQGPTNTFEKDVAFTCNHYFSKRKYFGNILPYFQSEVQKIGITSATTLKFIMEEYNHKWISLSCPVCLYNFIRDLANDPNIKPWKI</sequence>
<feature type="domain" description="RCC1-like" evidence="4">
    <location>
        <begin position="1025"/>
        <end position="1313"/>
    </location>
</feature>
<feature type="region of interest" description="Disordered" evidence="3">
    <location>
        <begin position="187"/>
        <end position="206"/>
    </location>
</feature>
<keyword evidence="1" id="KW-0677">Repeat</keyword>
<feature type="repeat" description="RCC1" evidence="2">
    <location>
        <begin position="1325"/>
        <end position="1381"/>
    </location>
</feature>
<dbReference type="PANTHER" id="PTHR22870">
    <property type="entry name" value="REGULATOR OF CHROMOSOME CONDENSATION"/>
    <property type="match status" value="1"/>
</dbReference>
<dbReference type="PANTHER" id="PTHR22870:SF458">
    <property type="entry name" value="REGULATOR OF CHROMOSOME CONDENSATION DOMAIN-CONTAINING PROTEIN"/>
    <property type="match status" value="1"/>
</dbReference>
<dbReference type="InterPro" id="IPR000408">
    <property type="entry name" value="Reg_chr_condens"/>
</dbReference>
<feature type="compositionally biased region" description="Basic and acidic residues" evidence="3">
    <location>
        <begin position="981"/>
        <end position="994"/>
    </location>
</feature>
<accession>D3BDN0</accession>
<evidence type="ECO:0000313" key="6">
    <source>
        <dbReference type="Proteomes" id="UP000001396"/>
    </source>
</evidence>
<feature type="compositionally biased region" description="Low complexity" evidence="3">
    <location>
        <begin position="906"/>
        <end position="927"/>
    </location>
</feature>
<proteinExistence type="predicted"/>
<dbReference type="OMA" id="MIFTCGH"/>
<dbReference type="RefSeq" id="XP_020432131.1">
    <property type="nucleotide sequence ID" value="XM_020577683.1"/>
</dbReference>
<dbReference type="PROSITE" id="PS50012">
    <property type="entry name" value="RCC1_3"/>
    <property type="match status" value="7"/>
</dbReference>
<feature type="region of interest" description="Disordered" evidence="3">
    <location>
        <begin position="1"/>
        <end position="27"/>
    </location>
</feature>
<feature type="repeat" description="RCC1" evidence="2">
    <location>
        <begin position="1215"/>
        <end position="1266"/>
    </location>
</feature>
<name>D3BDN0_HETP5</name>
<evidence type="ECO:0000256" key="1">
    <source>
        <dbReference type="ARBA" id="ARBA00022737"/>
    </source>
</evidence>
<organism evidence="5 6">
    <name type="scientific">Heterostelium pallidum (strain ATCC 26659 / Pp 5 / PN500)</name>
    <name type="common">Cellular slime mold</name>
    <name type="synonym">Polysphondylium pallidum</name>
    <dbReference type="NCBI Taxonomy" id="670386"/>
    <lineage>
        <taxon>Eukaryota</taxon>
        <taxon>Amoebozoa</taxon>
        <taxon>Evosea</taxon>
        <taxon>Eumycetozoa</taxon>
        <taxon>Dictyostelia</taxon>
        <taxon>Acytosteliales</taxon>
        <taxon>Acytosteliaceae</taxon>
        <taxon>Heterostelium</taxon>
    </lineage>
</organism>
<feature type="region of interest" description="Disordered" evidence="3">
    <location>
        <begin position="49"/>
        <end position="83"/>
    </location>
</feature>
<dbReference type="InterPro" id="IPR058923">
    <property type="entry name" value="RCC1-like_dom"/>
</dbReference>
<feature type="repeat" description="RCC1" evidence="2">
    <location>
        <begin position="1105"/>
        <end position="1157"/>
    </location>
</feature>
<dbReference type="EMBL" id="ADBJ01000031">
    <property type="protein sequence ID" value="EFA80011.1"/>
    <property type="molecule type" value="Genomic_DNA"/>
</dbReference>
<feature type="compositionally biased region" description="Polar residues" evidence="3">
    <location>
        <begin position="197"/>
        <end position="206"/>
    </location>
</feature>
<feature type="region of interest" description="Disordered" evidence="3">
    <location>
        <begin position="981"/>
        <end position="1010"/>
    </location>
</feature>
<dbReference type="InterPro" id="IPR051210">
    <property type="entry name" value="Ub_ligase/GEF_domain"/>
</dbReference>
<dbReference type="PRINTS" id="PR00633">
    <property type="entry name" value="RCCNDNSATION"/>
</dbReference>
<evidence type="ECO:0000313" key="5">
    <source>
        <dbReference type="EMBL" id="EFA80011.1"/>
    </source>
</evidence>
<dbReference type="Pfam" id="PF00415">
    <property type="entry name" value="RCC1"/>
    <property type="match status" value="2"/>
</dbReference>
<dbReference type="InParanoid" id="D3BDN0"/>
<evidence type="ECO:0000256" key="3">
    <source>
        <dbReference type="SAM" id="MobiDB-lite"/>
    </source>
</evidence>
<dbReference type="STRING" id="670386.D3BDN0"/>
<feature type="compositionally biased region" description="Acidic residues" evidence="3">
    <location>
        <begin position="995"/>
        <end position="1010"/>
    </location>
</feature>
<dbReference type="SUPFAM" id="SSF50985">
    <property type="entry name" value="RCC1/BLIP-II"/>
    <property type="match status" value="1"/>
</dbReference>
<reference evidence="5 6" key="1">
    <citation type="journal article" date="2011" name="Genome Res.">
        <title>Phylogeny-wide analysis of social amoeba genomes highlights ancient origins for complex intercellular communication.</title>
        <authorList>
            <person name="Heidel A.J."/>
            <person name="Lawal H.M."/>
            <person name="Felder M."/>
            <person name="Schilde C."/>
            <person name="Helps N.R."/>
            <person name="Tunggal B."/>
            <person name="Rivero F."/>
            <person name="John U."/>
            <person name="Schleicher M."/>
            <person name="Eichinger L."/>
            <person name="Platzer M."/>
            <person name="Noegel A.A."/>
            <person name="Schaap P."/>
            <person name="Gloeckner G."/>
        </authorList>
    </citation>
    <scope>NUCLEOTIDE SEQUENCE [LARGE SCALE GENOMIC DNA]</scope>
    <source>
        <strain evidence="6">ATCC 26659 / Pp 5 / PN500</strain>
    </source>
</reference>
<comment type="caution">
    <text evidence="5">The sequence shown here is derived from an EMBL/GenBank/DDBJ whole genome shotgun (WGS) entry which is preliminary data.</text>
</comment>
<dbReference type="PROSITE" id="PS00626">
    <property type="entry name" value="RCC1_2"/>
    <property type="match status" value="3"/>
</dbReference>
<dbReference type="Proteomes" id="UP000001396">
    <property type="component" value="Unassembled WGS sequence"/>
</dbReference>
<feature type="repeat" description="RCC1" evidence="2">
    <location>
        <begin position="1158"/>
        <end position="1214"/>
    </location>
</feature>
<feature type="region of interest" description="Disordered" evidence="3">
    <location>
        <begin position="901"/>
        <end position="931"/>
    </location>
</feature>
<dbReference type="GeneID" id="31362313"/>
<protein>
    <submittedName>
        <fullName evidence="5">Regulator of chromosome condensation domain-containing protein</fullName>
    </submittedName>
</protein>
<evidence type="ECO:0000256" key="2">
    <source>
        <dbReference type="PROSITE-ProRule" id="PRU00235"/>
    </source>
</evidence>
<gene>
    <name evidence="5" type="ORF">PPL_06832</name>
</gene>
<dbReference type="Gene3D" id="2.130.10.30">
    <property type="entry name" value="Regulator of chromosome condensation 1/beta-lactamase-inhibitor protein II"/>
    <property type="match status" value="2"/>
</dbReference>
<dbReference type="InterPro" id="IPR009091">
    <property type="entry name" value="RCC1/BLIP-II"/>
</dbReference>
<feature type="repeat" description="RCC1" evidence="2">
    <location>
        <begin position="1051"/>
        <end position="1104"/>
    </location>
</feature>
<evidence type="ECO:0000259" key="4">
    <source>
        <dbReference type="Pfam" id="PF25390"/>
    </source>
</evidence>
<feature type="repeat" description="RCC1" evidence="2">
    <location>
        <begin position="1267"/>
        <end position="1318"/>
    </location>
</feature>
<keyword evidence="6" id="KW-1185">Reference proteome</keyword>
<dbReference type="Pfam" id="PF25390">
    <property type="entry name" value="WD40_RLD"/>
    <property type="match status" value="1"/>
</dbReference>
<feature type="repeat" description="RCC1" evidence="2">
    <location>
        <begin position="1382"/>
        <end position="1455"/>
    </location>
</feature>